<evidence type="ECO:0000313" key="2">
    <source>
        <dbReference type="EMBL" id="ATZ81557.1"/>
    </source>
</evidence>
<feature type="region of interest" description="Disordered" evidence="1">
    <location>
        <begin position="476"/>
        <end position="498"/>
    </location>
</feature>
<evidence type="ECO:0000256" key="1">
    <source>
        <dbReference type="SAM" id="MobiDB-lite"/>
    </source>
</evidence>
<proteinExistence type="predicted"/>
<dbReference type="Proteomes" id="UP000290195">
    <property type="component" value="Segment"/>
</dbReference>
<protein>
    <submittedName>
        <fullName evidence="2">Uncharacterized protein</fullName>
    </submittedName>
</protein>
<dbReference type="EMBL" id="MF966379">
    <property type="protein sequence ID" value="ATZ81557.1"/>
    <property type="molecule type" value="Genomic_DNA"/>
</dbReference>
<organism evidence="2">
    <name type="scientific">Drosophila innubila nudivirus</name>
    <dbReference type="NCBI Taxonomy" id="2057187"/>
    <lineage>
        <taxon>Viruses</taxon>
        <taxon>Viruses incertae sedis</taxon>
        <taxon>Naldaviricetes</taxon>
        <taxon>Lefavirales</taxon>
        <taxon>Nudiviridae</taxon>
        <taxon>Alphanudivirus</taxon>
        <taxon>Alphanudivirus droinnubilae</taxon>
    </lineage>
</organism>
<dbReference type="OrthoDB" id="10255at10239"/>
<keyword evidence="3" id="KW-1185">Reference proteome</keyword>
<evidence type="ECO:0000313" key="3">
    <source>
        <dbReference type="Proteomes" id="UP000290195"/>
    </source>
</evidence>
<accession>A0A2H4UXA9</accession>
<sequence>MITMQNQNTIYKMGEKLNGGYNINNIIPNNPGNLNIPITSNDRKFACGYLTCDMTSVPTYGNTFGLQNANRNVLNLDFSLLNIDLLRDNLNVINDEVKNVILSIKKWLYDMEADFELKVALGDVDLDSKLFNRVNMIIPKIDQSKKSLDAWYSEFLDLNVDLSESFSDYSNIAARIESTCATGSFVGGGLPENVVTVAKQNASKSKAIQRQTTRLLSIDVKIRNQMQKITFKINELSTGILRYGARKELNLNTLSEAFDSLGQKDTPLMRVQKNLSQLINSTQVQYNLNTMPATLIPSIKNPYTVKFEDPRKNDEYILSRLKGLLNTTLYTSSTATNIDAINTFIDDTYKSSQKYDEMKKIYSDIVTLNVPHVLIESLAQKATDPTDIYLLAFRVRKIIAALMPQDIIYQERLNEIAATINRTIENQIKRENTPSAQANNEPMDVDVVNDPNINNTEQNLNESNATSIIDRVFGLYGDDDDDNNTNDNNQQTPSQDSVINVPTAAIIDFDDLSLDSTGASFMNNMNDNNFASENDL</sequence>
<reference evidence="2" key="1">
    <citation type="journal article" date="2018" name="Infect. Genet. Evol.">
        <title>The dynamic evolution of Drosophila innubila Nudivirus.</title>
        <authorList>
            <person name="Hill T."/>
            <person name="Unckless R.L."/>
        </authorList>
    </citation>
    <scope>NUCLEOTIDE SEQUENCE [LARGE SCALE GENOMIC DNA]</scope>
    <source>
        <strain evidence="2">DiNV_CH01M</strain>
    </source>
</reference>
<gene>
    <name evidence="2" type="ORF">DiNV_CH01M_ORF69</name>
</gene>
<name>A0A2H4UXA9_9VIRU</name>